<feature type="chain" id="PRO_5045050687" evidence="1">
    <location>
        <begin position="30"/>
        <end position="538"/>
    </location>
</feature>
<dbReference type="EMBL" id="JAGGLV010000021">
    <property type="protein sequence ID" value="MBP2114952.1"/>
    <property type="molecule type" value="Genomic_DNA"/>
</dbReference>
<dbReference type="InterPro" id="IPR006530">
    <property type="entry name" value="YD"/>
</dbReference>
<reference evidence="2 3" key="1">
    <citation type="submission" date="2021-03" db="EMBL/GenBank/DDBJ databases">
        <title>Genomic Encyclopedia of Type Strains, Phase IV (KMG-IV): sequencing the most valuable type-strain genomes for metagenomic binning, comparative biology and taxonomic classification.</title>
        <authorList>
            <person name="Goeker M."/>
        </authorList>
    </citation>
    <scope>NUCLEOTIDE SEQUENCE [LARGE SCALE GENOMIC DNA]</scope>
    <source>
        <strain evidence="2 3">DSM 101953</strain>
    </source>
</reference>
<evidence type="ECO:0000313" key="2">
    <source>
        <dbReference type="EMBL" id="MBP2114952.1"/>
    </source>
</evidence>
<dbReference type="RefSeq" id="WP_209877772.1">
    <property type="nucleotide sequence ID" value="NZ_JAGGLV010000021.1"/>
</dbReference>
<evidence type="ECO:0000313" key="3">
    <source>
        <dbReference type="Proteomes" id="UP000773462"/>
    </source>
</evidence>
<accession>A0ABS4NY15</accession>
<proteinExistence type="predicted"/>
<dbReference type="NCBIfam" id="TIGR01643">
    <property type="entry name" value="YD_repeat_2x"/>
    <property type="match status" value="1"/>
</dbReference>
<feature type="signal peptide" evidence="1">
    <location>
        <begin position="1"/>
        <end position="29"/>
    </location>
</feature>
<sequence>MRKSLSANPFVFTVVLLMLSFTILNSASAATFYYYDANGRLAQKSELTGETERYFYDNNGNLVSKNSGEPYFELQTAFGSRQGENNWYYQLWDGVQYKDMTWDPVESRWRGEQNWNIVSKEWMHPDGNDAVLKWVAPQTGTIRIAGRVAKHPVNLQGDGVRVKIMKNTTQVWPSTGWESIQGDDAIGVTTDVNINVTNGDSIYFIVNQNGTIGYDATQWSPSITYIEKASTAFGSEQGRNNWYYQLWNGIQYKDMTWDSVESRWRGEQIWNIVSKEWMHPDGNDAVLKWVAPQTGSIRISGRVAKHPVNLQGDGVRVKILKNSTQIWPSAGWQSIKGDDAIGVTANLNINVTKGDSLYFVVNQNGDQLYDGTKWNPSIAYIEKMASAFGPEQGKNNWYYQQWNGTQYKDMTWDPAELRWRGEQNWNIVSKDWMHPEGNDAVLKWIVPQTGSIRIAGRVAKHPVNLQGDGVRVKIMKNNTQVWPSNGWQSIKGDDAIGVTTDINVNVTKGDSIYFIVNQNGNYGYDATKWTPSINYTLQ</sequence>
<comment type="caution">
    <text evidence="2">The sequence shown here is derived from an EMBL/GenBank/DDBJ whole genome shotgun (WGS) entry which is preliminary data.</text>
</comment>
<evidence type="ECO:0000256" key="1">
    <source>
        <dbReference type="SAM" id="SignalP"/>
    </source>
</evidence>
<keyword evidence="1" id="KW-0732">Signal</keyword>
<dbReference type="Proteomes" id="UP000773462">
    <property type="component" value="Unassembled WGS sequence"/>
</dbReference>
<protein>
    <submittedName>
        <fullName evidence="2">YD repeat-containing protein</fullName>
    </submittedName>
</protein>
<organism evidence="2 3">
    <name type="scientific">Paenibacillus silagei</name>
    <dbReference type="NCBI Taxonomy" id="1670801"/>
    <lineage>
        <taxon>Bacteria</taxon>
        <taxon>Bacillati</taxon>
        <taxon>Bacillota</taxon>
        <taxon>Bacilli</taxon>
        <taxon>Bacillales</taxon>
        <taxon>Paenibacillaceae</taxon>
        <taxon>Paenibacillus</taxon>
    </lineage>
</organism>
<dbReference type="Gene3D" id="2.60.120.40">
    <property type="match status" value="2"/>
</dbReference>
<keyword evidence="3" id="KW-1185">Reference proteome</keyword>
<gene>
    <name evidence="2" type="ORF">J2Z70_005136</name>
</gene>
<dbReference type="InterPro" id="IPR008983">
    <property type="entry name" value="Tumour_necrosis_fac-like_dom"/>
</dbReference>
<name>A0ABS4NY15_9BACL</name>